<dbReference type="InterPro" id="IPR000182">
    <property type="entry name" value="GNAT_dom"/>
</dbReference>
<dbReference type="PANTHER" id="PTHR35936">
    <property type="entry name" value="MEMBRANE-BOUND LYTIC MUREIN TRANSGLYCOSYLASE F"/>
    <property type="match status" value="1"/>
</dbReference>
<dbReference type="Pfam" id="PF00497">
    <property type="entry name" value="SBP_bac_3"/>
    <property type="match status" value="1"/>
</dbReference>
<sequence>MTYEIIDTTPLDPIAQPLLAALEIEYTTRYREFRKDSAASVSEEMLRYPAELFAPPEGAFIVIQRDGKTVGGGAFKRYDTATAELKRIWTHESERRQGLARRVVEELEARALRQGYRRVYLTTGFRQPEAAGLYTSTGYEALFDRSIAPEIHFRLPFGKDLLEPGPPRIAQRSAPRRAARATVVARDDALRAHFGRNAAPRPFVHFNKAEPAMKHSKAIRSAFAVWTLGMAVAASAATTGTLNLSPDQPNRIRTAPDAAAIQAVPAAFPFASKDELVIGMTVAWPPLSTYATDEKTVVGADPDLAQLVADGLGRKLKIVVLAWEDWPLAVQSGKVDAVLSNVTVTEARKEKFDFSSYRRDVLGFYVRKASPIKAIREPKDIAGLRVITDSGTNQEKILLEWDKENVAQGLKPVQIQYYGDPAVSFVALQSGRADLILSVNSALAYEAAQKGDLRAVGAISGGWPITADLAITTRKGSGLAAPLTLLLNDLIHSGKYTQVLDRWNLGSEAVNKAVTNPPGLPKS</sequence>
<comment type="caution">
    <text evidence="3">The sequence shown here is derived from an EMBL/GenBank/DDBJ whole genome shotgun (WGS) entry which is preliminary data.</text>
</comment>
<proteinExistence type="predicted"/>
<dbReference type="EMBL" id="JACCAU010000001">
    <property type="protein sequence ID" value="NYH20039.1"/>
    <property type="molecule type" value="Genomic_DNA"/>
</dbReference>
<gene>
    <name evidence="3" type="ORF">GGD41_007267</name>
</gene>
<dbReference type="AlphaFoldDB" id="A0A7Y9WFQ9"/>
<dbReference type="CDD" id="cd04301">
    <property type="entry name" value="NAT_SF"/>
    <property type="match status" value="1"/>
</dbReference>
<dbReference type="Gene3D" id="3.40.630.30">
    <property type="match status" value="1"/>
</dbReference>
<dbReference type="Gene3D" id="3.40.190.10">
    <property type="entry name" value="Periplasmic binding protein-like II"/>
    <property type="match status" value="2"/>
</dbReference>
<dbReference type="CDD" id="cd01004">
    <property type="entry name" value="PBP2_MidA_like"/>
    <property type="match status" value="1"/>
</dbReference>
<dbReference type="Proteomes" id="UP000572540">
    <property type="component" value="Unassembled WGS sequence"/>
</dbReference>
<keyword evidence="3" id="KW-0808">Transferase</keyword>
<organism evidence="3 4">
    <name type="scientific">Paraburkholderia bryophila</name>
    <dbReference type="NCBI Taxonomy" id="420952"/>
    <lineage>
        <taxon>Bacteria</taxon>
        <taxon>Pseudomonadati</taxon>
        <taxon>Pseudomonadota</taxon>
        <taxon>Betaproteobacteria</taxon>
        <taxon>Burkholderiales</taxon>
        <taxon>Burkholderiaceae</taxon>
        <taxon>Paraburkholderia</taxon>
    </lineage>
</organism>
<feature type="domain" description="N-acetyltransferase" evidence="2">
    <location>
        <begin position="17"/>
        <end position="162"/>
    </location>
</feature>
<accession>A0A7Y9WFQ9</accession>
<evidence type="ECO:0000313" key="3">
    <source>
        <dbReference type="EMBL" id="NYH20039.1"/>
    </source>
</evidence>
<evidence type="ECO:0000256" key="1">
    <source>
        <dbReference type="ARBA" id="ARBA00022729"/>
    </source>
</evidence>
<dbReference type="GO" id="GO:0016747">
    <property type="term" value="F:acyltransferase activity, transferring groups other than amino-acyl groups"/>
    <property type="evidence" value="ECO:0007669"/>
    <property type="project" value="InterPro"/>
</dbReference>
<dbReference type="SMART" id="SM00062">
    <property type="entry name" value="PBPb"/>
    <property type="match status" value="1"/>
</dbReference>
<reference evidence="3 4" key="1">
    <citation type="submission" date="2020-07" db="EMBL/GenBank/DDBJ databases">
        <title>Exploring microbial biodiversity for novel pathways involved in the catabolism of aromatic compounds derived from lignin.</title>
        <authorList>
            <person name="Elkins J."/>
        </authorList>
    </citation>
    <scope>NUCLEOTIDE SEQUENCE [LARGE SCALE GENOMIC DNA]</scope>
    <source>
        <strain evidence="3 4">H2C3B</strain>
    </source>
</reference>
<protein>
    <submittedName>
        <fullName evidence="3">ABC-type amino acid transport substrate-binding protein/GNAT superfamily N-acetyltransferase</fullName>
    </submittedName>
</protein>
<dbReference type="InterPro" id="IPR016181">
    <property type="entry name" value="Acyl_CoA_acyltransferase"/>
</dbReference>
<keyword evidence="1" id="KW-0732">Signal</keyword>
<dbReference type="Pfam" id="PF00583">
    <property type="entry name" value="Acetyltransf_1"/>
    <property type="match status" value="1"/>
</dbReference>
<dbReference type="InterPro" id="IPR001638">
    <property type="entry name" value="Solute-binding_3/MltF_N"/>
</dbReference>
<dbReference type="PANTHER" id="PTHR35936:SF17">
    <property type="entry name" value="ARGININE-BINDING EXTRACELLULAR PROTEIN ARTP"/>
    <property type="match status" value="1"/>
</dbReference>
<name>A0A7Y9WFQ9_9BURK</name>
<dbReference type="PROSITE" id="PS51186">
    <property type="entry name" value="GNAT"/>
    <property type="match status" value="1"/>
</dbReference>
<dbReference type="SUPFAM" id="SSF55729">
    <property type="entry name" value="Acyl-CoA N-acyltransferases (Nat)"/>
    <property type="match status" value="1"/>
</dbReference>
<evidence type="ECO:0000313" key="4">
    <source>
        <dbReference type="Proteomes" id="UP000572540"/>
    </source>
</evidence>
<evidence type="ECO:0000259" key="2">
    <source>
        <dbReference type="PROSITE" id="PS51186"/>
    </source>
</evidence>
<dbReference type="SUPFAM" id="SSF53850">
    <property type="entry name" value="Periplasmic binding protein-like II"/>
    <property type="match status" value="1"/>
</dbReference>